<organism evidence="2 3">
    <name type="scientific">Aspergillus brasiliensis</name>
    <dbReference type="NCBI Taxonomy" id="319629"/>
    <lineage>
        <taxon>Eukaryota</taxon>
        <taxon>Fungi</taxon>
        <taxon>Dikarya</taxon>
        <taxon>Ascomycota</taxon>
        <taxon>Pezizomycotina</taxon>
        <taxon>Eurotiomycetes</taxon>
        <taxon>Eurotiomycetidae</taxon>
        <taxon>Eurotiales</taxon>
        <taxon>Aspergillaceae</taxon>
        <taxon>Aspergillus</taxon>
        <taxon>Aspergillus subgen. Circumdati</taxon>
    </lineage>
</organism>
<proteinExistence type="predicted"/>
<protein>
    <recommendedName>
        <fullName evidence="1">AB hydrolase-1 domain-containing protein</fullName>
    </recommendedName>
</protein>
<dbReference type="Proteomes" id="UP001143548">
    <property type="component" value="Unassembled WGS sequence"/>
</dbReference>
<name>A0A9W5YVD0_9EURO</name>
<sequence>MSPSPWLSGTHSGHITIDGNHIFLSASGPERQTINNNNNNTLQPAVIIEGGLGSSHSEWVVVQRLIAERARVYTYDRAGYGLSDVSPREPTAQNRVYELSRVLEEAEIEPPYVLVGQSYGGVLIREFLRVHTKSKVVGMVIVDSWREPNPLPRGWFSLLGGVGFDAVLGLDVNHEFSEEEYQRVKEDEVRNEAMFSVEEGFVAKSMEEVNAGLPVGVQALGDGRLSVVFGNRSVDFRKVLEFGTANGYGTQEVRESLAKRLETMEGVDEESQRTHLSLSRQSRFVYARGKAQTHNVHYVAPELIRDEVFWVLGLTDLA</sequence>
<feature type="domain" description="AB hydrolase-1" evidence="1">
    <location>
        <begin position="46"/>
        <end position="150"/>
    </location>
</feature>
<dbReference type="SUPFAM" id="SSF53474">
    <property type="entry name" value="alpha/beta-Hydrolases"/>
    <property type="match status" value="1"/>
</dbReference>
<dbReference type="PANTHER" id="PTHR43194:SF2">
    <property type="entry name" value="PEROXISOMAL MEMBRANE PROTEIN LPX1"/>
    <property type="match status" value="1"/>
</dbReference>
<reference evidence="2" key="1">
    <citation type="submission" date="2022-07" db="EMBL/GenBank/DDBJ databases">
        <title>Taxonomy of Aspergillus series Nigri: significant species reduction supported by multi-species coalescent approaches.</title>
        <authorList>
            <person name="Bian C."/>
            <person name="Kusuya Y."/>
            <person name="Sklenar F."/>
            <person name="D'hooge E."/>
            <person name="Yaguchi T."/>
            <person name="Takahashi H."/>
            <person name="Hubka V."/>
        </authorList>
    </citation>
    <scope>NUCLEOTIDE SEQUENCE</scope>
    <source>
        <strain evidence="2">CBS 733.88</strain>
    </source>
</reference>
<dbReference type="InterPro" id="IPR050228">
    <property type="entry name" value="Carboxylesterase_BioH"/>
</dbReference>
<dbReference type="PANTHER" id="PTHR43194">
    <property type="entry name" value="HYDROLASE ALPHA/BETA FOLD FAMILY"/>
    <property type="match status" value="1"/>
</dbReference>
<dbReference type="InterPro" id="IPR029058">
    <property type="entry name" value="AB_hydrolase_fold"/>
</dbReference>
<dbReference type="Pfam" id="PF00561">
    <property type="entry name" value="Abhydrolase_1"/>
    <property type="match status" value="1"/>
</dbReference>
<comment type="caution">
    <text evidence="2">The sequence shown here is derived from an EMBL/GenBank/DDBJ whole genome shotgun (WGS) entry which is preliminary data.</text>
</comment>
<dbReference type="AlphaFoldDB" id="A0A9W5YVD0"/>
<evidence type="ECO:0000259" key="1">
    <source>
        <dbReference type="Pfam" id="PF00561"/>
    </source>
</evidence>
<dbReference type="InterPro" id="IPR000073">
    <property type="entry name" value="AB_hydrolase_1"/>
</dbReference>
<accession>A0A9W5YVD0</accession>
<gene>
    <name evidence="2" type="ORF">AbraCBS73388_011044</name>
</gene>
<evidence type="ECO:0000313" key="2">
    <source>
        <dbReference type="EMBL" id="GKZ24240.1"/>
    </source>
</evidence>
<evidence type="ECO:0000313" key="3">
    <source>
        <dbReference type="Proteomes" id="UP001143548"/>
    </source>
</evidence>
<dbReference type="EMBL" id="BROQ01000082">
    <property type="protein sequence ID" value="GKZ24240.1"/>
    <property type="molecule type" value="Genomic_DNA"/>
</dbReference>
<dbReference type="Gene3D" id="3.40.50.1820">
    <property type="entry name" value="alpha/beta hydrolase"/>
    <property type="match status" value="1"/>
</dbReference>